<organism evidence="1">
    <name type="scientific">Vibrio vulnificus</name>
    <dbReference type="NCBI Taxonomy" id="672"/>
    <lineage>
        <taxon>Bacteria</taxon>
        <taxon>Pseudomonadati</taxon>
        <taxon>Pseudomonadota</taxon>
        <taxon>Gammaproteobacteria</taxon>
        <taxon>Vibrionales</taxon>
        <taxon>Vibrionaceae</taxon>
        <taxon>Vibrio</taxon>
    </lineage>
</organism>
<dbReference type="Proteomes" id="UP000863257">
    <property type="component" value="Unassembled WGS sequence"/>
</dbReference>
<evidence type="ECO:0000313" key="2">
    <source>
        <dbReference type="EMBL" id="MBN8120187.1"/>
    </source>
</evidence>
<reference evidence="1" key="1">
    <citation type="journal article" date="2018" name="Genome Biol.">
        <title>SKESA: strategic k-mer extension for scrupulous assemblies.</title>
        <authorList>
            <person name="Souvorov A."/>
            <person name="Agarwala R."/>
            <person name="Lipman D.J."/>
        </authorList>
    </citation>
    <scope>NUCLEOTIDE SEQUENCE</scope>
    <source>
        <strain evidence="1">BCW_3452</strain>
    </source>
</reference>
<dbReference type="InterPro" id="IPR011008">
    <property type="entry name" value="Dimeric_a/b-barrel"/>
</dbReference>
<name>A0A087ICI2_VIBVL</name>
<dbReference type="Proteomes" id="UP000664056">
    <property type="component" value="Unassembled WGS sequence"/>
</dbReference>
<accession>A0A087ICI2</accession>
<dbReference type="AlphaFoldDB" id="A0A087ICI2"/>
<reference evidence="2" key="3">
    <citation type="submission" date="2021-03" db="EMBL/GenBank/DDBJ databases">
        <title>Study of the foodborne Vibrio vulnificus isolates from China.</title>
        <authorList>
            <person name="Zheng Z."/>
            <person name="Ye L."/>
        </authorList>
    </citation>
    <scope>NUCLEOTIDE SEQUENCE</scope>
    <source>
        <strain evidence="2">Vv1582</strain>
    </source>
</reference>
<proteinExistence type="predicted"/>
<dbReference type="SUPFAM" id="SSF54909">
    <property type="entry name" value="Dimeric alpha+beta barrel"/>
    <property type="match status" value="1"/>
</dbReference>
<dbReference type="EMBL" id="DACRBY010000007">
    <property type="protein sequence ID" value="HAS8539571.1"/>
    <property type="molecule type" value="Genomic_DNA"/>
</dbReference>
<dbReference type="EMBL" id="JAFKOQ010000001">
    <property type="protein sequence ID" value="MBN8120187.1"/>
    <property type="molecule type" value="Genomic_DNA"/>
</dbReference>
<reference evidence="1" key="2">
    <citation type="submission" date="2019-01" db="EMBL/GenBank/DDBJ databases">
        <authorList>
            <consortium name="NCBI Pathogen Detection Project"/>
        </authorList>
    </citation>
    <scope>NUCLEOTIDE SEQUENCE</scope>
    <source>
        <strain evidence="1">BCW_3452</strain>
    </source>
</reference>
<evidence type="ECO:0008006" key="3">
    <source>
        <dbReference type="Google" id="ProtNLM"/>
    </source>
</evidence>
<comment type="caution">
    <text evidence="1">The sequence shown here is derived from an EMBL/GenBank/DDBJ whole genome shotgun (WGS) entry which is preliminary data.</text>
</comment>
<protein>
    <recommendedName>
        <fullName evidence="3">ABM domain-containing protein</fullName>
    </recommendedName>
</protein>
<dbReference type="RefSeq" id="WP_038964482.1">
    <property type="nucleotide sequence ID" value="NZ_CP035783.1"/>
</dbReference>
<gene>
    <name evidence="1" type="ORF">I7730_07190</name>
    <name evidence="2" type="ORF">J0J18_00470</name>
</gene>
<evidence type="ECO:0000313" key="1">
    <source>
        <dbReference type="EMBL" id="HAS8539571.1"/>
    </source>
</evidence>
<sequence>MEQVIELVSYTLVEGATEQDIVAATEQSHRFIATLPGFLYRSLSHDCTTNRWTDIVYWQTMDDAKNAGEQFTACPDCQPLMGLIEHPSLVMQHQLIKMSSCSTQ</sequence>
<dbReference type="OrthoDB" id="7859710at2"/>